<dbReference type="GeneID" id="18827294"/>
<feature type="compositionally biased region" description="Low complexity" evidence="1">
    <location>
        <begin position="172"/>
        <end position="181"/>
    </location>
</feature>
<reference evidence="4" key="1">
    <citation type="journal article" date="2012" name="Proc. Natl. Acad. Sci. U.S.A.">
        <title>Genome sequence of the button mushroom Agaricus bisporus reveals mechanisms governing adaptation to a humic-rich ecological niche.</title>
        <authorList>
            <person name="Morin E."/>
            <person name="Kohler A."/>
            <person name="Baker A.R."/>
            <person name="Foulongne-Oriol M."/>
            <person name="Lombard V."/>
            <person name="Nagy L.G."/>
            <person name="Ohm R.A."/>
            <person name="Patyshakuliyeva A."/>
            <person name="Brun A."/>
            <person name="Aerts A.L."/>
            <person name="Bailey A.M."/>
            <person name="Billette C."/>
            <person name="Coutinho P.M."/>
            <person name="Deakin G."/>
            <person name="Doddapaneni H."/>
            <person name="Floudas D."/>
            <person name="Grimwood J."/>
            <person name="Hilden K."/>
            <person name="Kuees U."/>
            <person name="LaButti K.M."/>
            <person name="Lapidus A."/>
            <person name="Lindquist E.A."/>
            <person name="Lucas S.M."/>
            <person name="Murat C."/>
            <person name="Riley R.W."/>
            <person name="Salamov A.A."/>
            <person name="Schmutz J."/>
            <person name="Subramanian V."/>
            <person name="Woesten H.A.B."/>
            <person name="Xu J."/>
            <person name="Eastwood D.C."/>
            <person name="Foster G.D."/>
            <person name="Sonnenberg A.S."/>
            <person name="Cullen D."/>
            <person name="de Vries R.P."/>
            <person name="Lundell T."/>
            <person name="Hibbett D.S."/>
            <person name="Henrissat B."/>
            <person name="Burton K.S."/>
            <person name="Kerrigan R.W."/>
            <person name="Challen M.P."/>
            <person name="Grigoriev I.V."/>
            <person name="Martin F."/>
        </authorList>
    </citation>
    <scope>NUCLEOTIDE SEQUENCE [LARGE SCALE GENOMIC DNA]</scope>
    <source>
        <strain evidence="4">JB137-S8 / ATCC MYA-4627 / FGSC 10392</strain>
    </source>
</reference>
<evidence type="ECO:0000313" key="4">
    <source>
        <dbReference type="Proteomes" id="UP000008493"/>
    </source>
</evidence>
<feature type="region of interest" description="Disordered" evidence="1">
    <location>
        <begin position="1"/>
        <end position="271"/>
    </location>
</feature>
<dbReference type="eggNOG" id="ENOG502QPZ8">
    <property type="taxonomic scope" value="Eukaryota"/>
</dbReference>
<gene>
    <name evidence="3" type="ORF">AGABI1DRAFT_130788</name>
</gene>
<dbReference type="OMA" id="SHAHCEY"/>
<dbReference type="STRING" id="597362.K5X1P3"/>
<feature type="compositionally biased region" description="Basic and acidic residues" evidence="1">
    <location>
        <begin position="184"/>
        <end position="199"/>
    </location>
</feature>
<dbReference type="InterPro" id="IPR001810">
    <property type="entry name" value="F-box_dom"/>
</dbReference>
<organism evidence="3 4">
    <name type="scientific">Agaricus bisporus var. burnettii (strain JB137-S8 / ATCC MYA-4627 / FGSC 10392)</name>
    <name type="common">White button mushroom</name>
    <dbReference type="NCBI Taxonomy" id="597362"/>
    <lineage>
        <taxon>Eukaryota</taxon>
        <taxon>Fungi</taxon>
        <taxon>Dikarya</taxon>
        <taxon>Basidiomycota</taxon>
        <taxon>Agaricomycotina</taxon>
        <taxon>Agaricomycetes</taxon>
        <taxon>Agaricomycetidae</taxon>
        <taxon>Agaricales</taxon>
        <taxon>Agaricineae</taxon>
        <taxon>Agaricaceae</taxon>
        <taxon>Agaricus</taxon>
    </lineage>
</organism>
<feature type="compositionally biased region" description="Basic and acidic residues" evidence="1">
    <location>
        <begin position="14"/>
        <end position="24"/>
    </location>
</feature>
<keyword evidence="4" id="KW-1185">Reference proteome</keyword>
<dbReference type="RefSeq" id="XP_007332352.1">
    <property type="nucleotide sequence ID" value="XM_007332290.1"/>
</dbReference>
<feature type="compositionally biased region" description="Basic residues" evidence="1">
    <location>
        <begin position="200"/>
        <end position="215"/>
    </location>
</feature>
<dbReference type="InterPro" id="IPR036047">
    <property type="entry name" value="F-box-like_dom_sf"/>
</dbReference>
<feature type="compositionally biased region" description="Polar residues" evidence="1">
    <location>
        <begin position="624"/>
        <end position="634"/>
    </location>
</feature>
<dbReference type="SUPFAM" id="SSF50998">
    <property type="entry name" value="Quinoprotein alcohol dehydrogenase-like"/>
    <property type="match status" value="1"/>
</dbReference>
<feature type="compositionally biased region" description="Acidic residues" evidence="1">
    <location>
        <begin position="705"/>
        <end position="716"/>
    </location>
</feature>
<dbReference type="InParanoid" id="K5X1P3"/>
<feature type="compositionally biased region" description="Basic and acidic residues" evidence="1">
    <location>
        <begin position="96"/>
        <end position="171"/>
    </location>
</feature>
<dbReference type="HOGENOM" id="CLU_313730_0_0_1"/>
<dbReference type="CDD" id="cd09917">
    <property type="entry name" value="F-box_SF"/>
    <property type="match status" value="1"/>
</dbReference>
<evidence type="ECO:0000256" key="1">
    <source>
        <dbReference type="SAM" id="MobiDB-lite"/>
    </source>
</evidence>
<protein>
    <recommendedName>
        <fullName evidence="2">F-box domain-containing protein</fullName>
    </recommendedName>
</protein>
<dbReference type="EMBL" id="JH971398">
    <property type="protein sequence ID" value="EKM77058.1"/>
    <property type="molecule type" value="Genomic_DNA"/>
</dbReference>
<dbReference type="SUPFAM" id="SSF81383">
    <property type="entry name" value="F-box domain"/>
    <property type="match status" value="1"/>
</dbReference>
<feature type="region of interest" description="Disordered" evidence="1">
    <location>
        <begin position="690"/>
        <end position="718"/>
    </location>
</feature>
<feature type="compositionally biased region" description="Basic residues" evidence="1">
    <location>
        <begin position="223"/>
        <end position="233"/>
    </location>
</feature>
<feature type="domain" description="F-box" evidence="2">
    <location>
        <begin position="282"/>
        <end position="330"/>
    </location>
</feature>
<dbReference type="AlphaFoldDB" id="K5X1P3"/>
<dbReference type="SMART" id="SM00256">
    <property type="entry name" value="FBOX"/>
    <property type="match status" value="1"/>
</dbReference>
<dbReference type="InterPro" id="IPR011047">
    <property type="entry name" value="Quinoprotein_ADH-like_sf"/>
</dbReference>
<dbReference type="Pfam" id="PF12937">
    <property type="entry name" value="F-box-like"/>
    <property type="match status" value="1"/>
</dbReference>
<feature type="compositionally biased region" description="Basic and acidic residues" evidence="1">
    <location>
        <begin position="690"/>
        <end position="704"/>
    </location>
</feature>
<dbReference type="KEGG" id="abp:AGABI1DRAFT130788"/>
<proteinExistence type="predicted"/>
<evidence type="ECO:0000259" key="2">
    <source>
        <dbReference type="PROSITE" id="PS50181"/>
    </source>
</evidence>
<dbReference type="Proteomes" id="UP000008493">
    <property type="component" value="Unassembled WGS sequence"/>
</dbReference>
<accession>K5X1P3</accession>
<evidence type="ECO:0000313" key="3">
    <source>
        <dbReference type="EMBL" id="EKM77058.1"/>
    </source>
</evidence>
<feature type="compositionally biased region" description="Basic and acidic residues" evidence="1">
    <location>
        <begin position="240"/>
        <end position="252"/>
    </location>
</feature>
<sequence length="933" mass="106657">MYGATGYEKKRRHRDIDSDSDGRGHSSRKREQRKNSGRDKVDFRARITDEDVVYLRRDGEADSARSSDIEYRGHRSAQDPRSRDLDSGYHSRRSREHYSKTKRNSDRYASHGSHNGRDEYDKRHAVRHSRTDKEKYEDRYQSKAKGKEMDETSEDRTSYHTYGDRDNEQRGRSLSKSSSFRSRARSDRSMSYRSSSRDSYHRHRPSKRQRSRSRSRSVDKTGRKDRKSRKHRSSSSQRNRRYENKDKDDSKRSVLTGKKIKLKVKKDRGDDERDAKREELLKFLNSALPSELLLSILRHLSLPDLATCILTCKAFKAVIDDCESTVYRQAAAHPSLRLIPHDEVLFSELVPLGLVSSRFLGKAKTWKQLCRRACDVRQSWLGKGPSRTKSLHNNYHNVHRIKVDEERGFFITTHGSQAIVPFGVFNPNSGGLVVADITDGTPIWIMYSPRIRSHAHCEYAEGFLVFDRYNGMKEIWRLVSDDLNLRAPEPCEVVPQSQPDERQLSQEHIISAPGSRFKFVPHALIRPVDDIQTNAYRLSYPTLLSAGGGCLFMWDVRTGKLVERMNDIESQSPASLGTQHLNHPDGDNVLDGIRYVDVNDKYAFVCGRRSIKAFRRHTHPDPSPTATQSGSSNGSPTACCVMALFQSDLKREGKWAYEAQYVEEYELSLGILLPASPESEASTVDWLEDSHDEIPNEGDNRCVAESDEEEREENPGDEQIYLAPGRWLHPEKVVVRHILAFTSLPVTPRPKVEYGFDQPCVAMHVSPCGEHLAILGPQGRLLIIPYFERVIDRHVEDITDIMIDIQLNLSYSNSESIYLAYEHGRIAVVTSWGLYIIHPSFPAPDDFYTYPDIHVQRVATLNNTNILREVSCLQMTATAVWLNWHVELNPDGSVSSDYPSQIQSEESYERGTEVFGEIPRSSTVVSVDFGLGS</sequence>
<dbReference type="Gene3D" id="1.20.1280.50">
    <property type="match status" value="1"/>
</dbReference>
<name>K5X1P3_AGABU</name>
<feature type="compositionally biased region" description="Basic and acidic residues" evidence="1">
    <location>
        <begin position="33"/>
        <end position="89"/>
    </location>
</feature>
<feature type="region of interest" description="Disordered" evidence="1">
    <location>
        <begin position="615"/>
        <end position="634"/>
    </location>
</feature>
<dbReference type="OrthoDB" id="550575at2759"/>
<dbReference type="PROSITE" id="PS50181">
    <property type="entry name" value="FBOX"/>
    <property type="match status" value="1"/>
</dbReference>